<dbReference type="SMART" id="SM00014">
    <property type="entry name" value="acidPPc"/>
    <property type="match status" value="1"/>
</dbReference>
<evidence type="ECO:0000256" key="4">
    <source>
        <dbReference type="ARBA" id="ARBA00022801"/>
    </source>
</evidence>
<gene>
    <name evidence="9" type="ORF">C1I91_15070</name>
</gene>
<dbReference type="OrthoDB" id="9789113at2"/>
<dbReference type="SUPFAM" id="SSF48317">
    <property type="entry name" value="Acid phosphatase/Vanadium-dependent haloperoxidase"/>
    <property type="match status" value="1"/>
</dbReference>
<evidence type="ECO:0000256" key="6">
    <source>
        <dbReference type="ARBA" id="ARBA00023136"/>
    </source>
</evidence>
<reference evidence="9 10" key="1">
    <citation type="submission" date="2018-01" db="EMBL/GenBank/DDBJ databases">
        <title>Genome Sequencing and Assembly of Anaerobacter polyendosporus strain CT4.</title>
        <authorList>
            <person name="Tachaapaikoon C."/>
            <person name="Sutheeworapong S."/>
            <person name="Jenjaroenpun P."/>
            <person name="Wongsurawat T."/>
            <person name="Nookeaw I."/>
            <person name="Cheawchanlertfa P."/>
            <person name="Kosugi A."/>
            <person name="Cheevadhanarak S."/>
            <person name="Ratanakhanokchai K."/>
        </authorList>
    </citation>
    <scope>NUCLEOTIDE SEQUENCE [LARGE SCALE GENOMIC DNA]</scope>
    <source>
        <strain evidence="9 10">CT4</strain>
    </source>
</reference>
<keyword evidence="6 7" id="KW-0472">Membrane</keyword>
<proteinExistence type="predicted"/>
<keyword evidence="10" id="KW-1185">Reference proteome</keyword>
<keyword evidence="5 7" id="KW-1133">Transmembrane helix</keyword>
<evidence type="ECO:0000313" key="9">
    <source>
        <dbReference type="EMBL" id="QAA35312.1"/>
    </source>
</evidence>
<dbReference type="Pfam" id="PF01569">
    <property type="entry name" value="PAP2"/>
    <property type="match status" value="1"/>
</dbReference>
<keyword evidence="2" id="KW-1003">Cell membrane</keyword>
<evidence type="ECO:0000256" key="5">
    <source>
        <dbReference type="ARBA" id="ARBA00022989"/>
    </source>
</evidence>
<dbReference type="InterPro" id="IPR036938">
    <property type="entry name" value="PAP2/HPO_sf"/>
</dbReference>
<evidence type="ECO:0000256" key="2">
    <source>
        <dbReference type="ARBA" id="ARBA00022475"/>
    </source>
</evidence>
<dbReference type="Gene3D" id="1.20.144.10">
    <property type="entry name" value="Phosphatidic acid phosphatase type 2/haloperoxidase"/>
    <property type="match status" value="2"/>
</dbReference>
<keyword evidence="3 7" id="KW-0812">Transmembrane</keyword>
<comment type="subcellular location">
    <subcellularLocation>
        <location evidence="1">Cell membrane</location>
        <topology evidence="1">Multi-pass membrane protein</topology>
    </subcellularLocation>
</comment>
<dbReference type="EMBL" id="CP025746">
    <property type="protein sequence ID" value="QAA35312.1"/>
    <property type="molecule type" value="Genomic_DNA"/>
</dbReference>
<dbReference type="InterPro" id="IPR000326">
    <property type="entry name" value="PAP2/HPO"/>
</dbReference>
<sequence length="186" mass="20299">MSLLQRLDNSILVLIKNSMHSIIMDKFMIIITSLGNGGVIWLLIAALLIINKKYRNVGFMAIGALILATVLGEGVLKHLVQRVRPSADIPAVNLLIAKPLSYSFPSGHTTSSFAVAGVLAKYLKKYSIGILGLASLIAFSRLYLYVHYPTDVIAGIILGLLCSKLVIDASNKMINYREDNNKEISV</sequence>
<evidence type="ECO:0000259" key="8">
    <source>
        <dbReference type="SMART" id="SM00014"/>
    </source>
</evidence>
<dbReference type="GO" id="GO:0016787">
    <property type="term" value="F:hydrolase activity"/>
    <property type="evidence" value="ECO:0007669"/>
    <property type="project" value="UniProtKB-KW"/>
</dbReference>
<dbReference type="KEGG" id="cmah:C1I91_15070"/>
<name>A0A410E1T6_9CLOT</name>
<evidence type="ECO:0000256" key="1">
    <source>
        <dbReference type="ARBA" id="ARBA00004651"/>
    </source>
</evidence>
<dbReference type="Proteomes" id="UP000286268">
    <property type="component" value="Chromosome"/>
</dbReference>
<dbReference type="AlphaFoldDB" id="A0A410E1T6"/>
<organism evidence="9 10">
    <name type="scientific">Clostridium manihotivorum</name>
    <dbReference type="NCBI Taxonomy" id="2320868"/>
    <lineage>
        <taxon>Bacteria</taxon>
        <taxon>Bacillati</taxon>
        <taxon>Bacillota</taxon>
        <taxon>Clostridia</taxon>
        <taxon>Eubacteriales</taxon>
        <taxon>Clostridiaceae</taxon>
        <taxon>Clostridium</taxon>
    </lineage>
</organism>
<feature type="transmembrane region" description="Helical" evidence="7">
    <location>
        <begin position="56"/>
        <end position="76"/>
    </location>
</feature>
<protein>
    <submittedName>
        <fullName evidence="9">Phosphatase PAP2 family protein</fullName>
    </submittedName>
</protein>
<dbReference type="GO" id="GO:0005886">
    <property type="term" value="C:plasma membrane"/>
    <property type="evidence" value="ECO:0007669"/>
    <property type="project" value="UniProtKB-SubCell"/>
</dbReference>
<feature type="domain" description="Phosphatidic acid phosphatase type 2/haloperoxidase" evidence="8">
    <location>
        <begin position="57"/>
        <end position="167"/>
    </location>
</feature>
<accession>A0A410E1T6</accession>
<feature type="transmembrane region" description="Helical" evidence="7">
    <location>
        <begin position="27"/>
        <end position="50"/>
    </location>
</feature>
<dbReference type="PANTHER" id="PTHR14969">
    <property type="entry name" value="SPHINGOSINE-1-PHOSPHATE PHOSPHOHYDROLASE"/>
    <property type="match status" value="1"/>
</dbReference>
<evidence type="ECO:0000256" key="3">
    <source>
        <dbReference type="ARBA" id="ARBA00022692"/>
    </source>
</evidence>
<evidence type="ECO:0000313" key="10">
    <source>
        <dbReference type="Proteomes" id="UP000286268"/>
    </source>
</evidence>
<dbReference type="PANTHER" id="PTHR14969:SF62">
    <property type="entry name" value="DECAPRENYLPHOSPHORYL-5-PHOSPHORIBOSE PHOSPHATASE RV3807C-RELATED"/>
    <property type="match status" value="1"/>
</dbReference>
<feature type="transmembrane region" description="Helical" evidence="7">
    <location>
        <begin position="152"/>
        <end position="167"/>
    </location>
</feature>
<keyword evidence="4" id="KW-0378">Hydrolase</keyword>
<evidence type="ECO:0000256" key="7">
    <source>
        <dbReference type="SAM" id="Phobius"/>
    </source>
</evidence>